<dbReference type="AlphaFoldDB" id="A0A847RUE3"/>
<comment type="subunit">
    <text evidence="6">Homodimer.</text>
</comment>
<dbReference type="InterPro" id="IPR050104">
    <property type="entry name" value="FMN-dep_NADH:Q_OxRdtase_AzoR1"/>
</dbReference>
<dbReference type="HAMAP" id="MF_01216">
    <property type="entry name" value="Azoreductase_type1"/>
    <property type="match status" value="1"/>
</dbReference>
<dbReference type="PANTHER" id="PTHR43741:SF4">
    <property type="entry name" value="FMN-DEPENDENT NADH:QUINONE OXIDOREDUCTASE"/>
    <property type="match status" value="1"/>
</dbReference>
<feature type="binding site" evidence="6">
    <location>
        <begin position="16"/>
        <end position="18"/>
    </location>
    <ligand>
        <name>FMN</name>
        <dbReference type="ChEBI" id="CHEBI:58210"/>
    </ligand>
</feature>
<dbReference type="EC" id="1.7.1.17" evidence="6"/>
<evidence type="ECO:0000259" key="7">
    <source>
        <dbReference type="Pfam" id="PF02525"/>
    </source>
</evidence>
<feature type="binding site" evidence="6">
    <location>
        <begin position="142"/>
        <end position="145"/>
    </location>
    <ligand>
        <name>FMN</name>
        <dbReference type="ChEBI" id="CHEBI:58210"/>
    </ligand>
</feature>
<keyword evidence="1 6" id="KW-0285">Flavoprotein</keyword>
<gene>
    <name evidence="6" type="primary">azoR</name>
    <name evidence="8" type="ORF">HGH92_20040</name>
</gene>
<comment type="caution">
    <text evidence="8">The sequence shown here is derived from an EMBL/GenBank/DDBJ whole genome shotgun (WGS) entry which is preliminary data.</text>
</comment>
<keyword evidence="9" id="KW-1185">Reference proteome</keyword>
<proteinExistence type="inferred from homology"/>
<dbReference type="EMBL" id="JABAIA010000002">
    <property type="protein sequence ID" value="NLR66612.1"/>
    <property type="molecule type" value="Genomic_DNA"/>
</dbReference>
<evidence type="ECO:0000256" key="1">
    <source>
        <dbReference type="ARBA" id="ARBA00022630"/>
    </source>
</evidence>
<keyword evidence="2 6" id="KW-0288">FMN</keyword>
<dbReference type="GO" id="GO:0016655">
    <property type="term" value="F:oxidoreductase activity, acting on NAD(P)H, quinone or similar compound as acceptor"/>
    <property type="evidence" value="ECO:0007669"/>
    <property type="project" value="InterPro"/>
</dbReference>
<evidence type="ECO:0000256" key="6">
    <source>
        <dbReference type="HAMAP-Rule" id="MF_01216"/>
    </source>
</evidence>
<dbReference type="InterPro" id="IPR029039">
    <property type="entry name" value="Flavoprotein-like_sf"/>
</dbReference>
<feature type="domain" description="Flavodoxin-like fold" evidence="7">
    <location>
        <begin position="2"/>
        <end position="193"/>
    </location>
</feature>
<keyword evidence="4 6" id="KW-0520">NAD</keyword>
<dbReference type="RefSeq" id="WP_168872529.1">
    <property type="nucleotide sequence ID" value="NZ_JABAIA010000002.1"/>
</dbReference>
<dbReference type="GO" id="GO:0016652">
    <property type="term" value="F:oxidoreductase activity, acting on NAD(P)H as acceptor"/>
    <property type="evidence" value="ECO:0007669"/>
    <property type="project" value="UniProtKB-UniRule"/>
</dbReference>
<comment type="function">
    <text evidence="6">Also exhibits azoreductase activity. Catalyzes the reductive cleavage of the azo bond in aromatic azo compounds to the corresponding amines.</text>
</comment>
<accession>A0A847RUE3</accession>
<feature type="binding site" evidence="6">
    <location>
        <position position="10"/>
    </location>
    <ligand>
        <name>FMN</name>
        <dbReference type="ChEBI" id="CHEBI:58210"/>
    </ligand>
</feature>
<keyword evidence="3 6" id="KW-0560">Oxidoreductase</keyword>
<dbReference type="PANTHER" id="PTHR43741">
    <property type="entry name" value="FMN-DEPENDENT NADH-AZOREDUCTASE 1"/>
    <property type="match status" value="1"/>
</dbReference>
<comment type="catalytic activity">
    <reaction evidence="6">
        <text>2 a quinone + NADH + H(+) = 2 a 1,4-benzosemiquinone + NAD(+)</text>
        <dbReference type="Rhea" id="RHEA:65952"/>
        <dbReference type="ChEBI" id="CHEBI:15378"/>
        <dbReference type="ChEBI" id="CHEBI:57540"/>
        <dbReference type="ChEBI" id="CHEBI:57945"/>
        <dbReference type="ChEBI" id="CHEBI:132124"/>
        <dbReference type="ChEBI" id="CHEBI:134225"/>
    </reaction>
</comment>
<dbReference type="Pfam" id="PF02525">
    <property type="entry name" value="Flavodoxin_2"/>
    <property type="match status" value="1"/>
</dbReference>
<feature type="binding site" evidence="6">
    <location>
        <begin position="96"/>
        <end position="99"/>
    </location>
    <ligand>
        <name>FMN</name>
        <dbReference type="ChEBI" id="CHEBI:58210"/>
    </ligand>
</feature>
<evidence type="ECO:0000256" key="2">
    <source>
        <dbReference type="ARBA" id="ARBA00022643"/>
    </source>
</evidence>
<reference evidence="8 9" key="1">
    <citation type="submission" date="2020-04" db="EMBL/GenBank/DDBJ databases">
        <authorList>
            <person name="Yin C."/>
        </authorList>
    </citation>
    <scope>NUCLEOTIDE SEQUENCE [LARGE SCALE GENOMIC DNA]</scope>
    <source>
        <strain evidence="8 9">Ae27</strain>
    </source>
</reference>
<dbReference type="Proteomes" id="UP000570474">
    <property type="component" value="Unassembled WGS sequence"/>
</dbReference>
<evidence type="ECO:0000256" key="5">
    <source>
        <dbReference type="ARBA" id="ARBA00048542"/>
    </source>
</evidence>
<sequence length="202" mass="22008">MKKILHIITSPRTDASVSRKLGNAVVEKIKEKYTGSSVTVRDLAKNPPPHLNESHINSFFTPAENRTAEQLYDIRYSEDAIQELMNADILVVETPMYNFTITSTLKAYFDHITRAGITFKYTGNGLLPEGLLKGKQGYIVTSSGGVYSEGDLKAYDFTEPYVRSFLSVIGIEVAGVFRAEGQAVIGPEAALEKGVGSIVVGG</sequence>
<dbReference type="InterPro" id="IPR023048">
    <property type="entry name" value="NADH:quinone_OxRdtase_FMN_depd"/>
</dbReference>
<evidence type="ECO:0000313" key="8">
    <source>
        <dbReference type="EMBL" id="NLR66612.1"/>
    </source>
</evidence>
<evidence type="ECO:0000256" key="3">
    <source>
        <dbReference type="ARBA" id="ARBA00023002"/>
    </source>
</evidence>
<evidence type="ECO:0000256" key="4">
    <source>
        <dbReference type="ARBA" id="ARBA00023027"/>
    </source>
</evidence>
<name>A0A847RUE3_9BACT</name>
<dbReference type="InterPro" id="IPR003680">
    <property type="entry name" value="Flavodoxin_fold"/>
</dbReference>
<evidence type="ECO:0000313" key="9">
    <source>
        <dbReference type="Proteomes" id="UP000570474"/>
    </source>
</evidence>
<dbReference type="Gene3D" id="3.40.50.360">
    <property type="match status" value="1"/>
</dbReference>
<comment type="cofactor">
    <cofactor evidence="6">
        <name>FMN</name>
        <dbReference type="ChEBI" id="CHEBI:58210"/>
    </cofactor>
    <text evidence="6">Binds 1 FMN per subunit.</text>
</comment>
<comment type="function">
    <text evidence="6">Quinone reductase that provides resistance to thiol-specific stress caused by electrophilic quinones.</text>
</comment>
<dbReference type="SUPFAM" id="SSF52218">
    <property type="entry name" value="Flavoproteins"/>
    <property type="match status" value="1"/>
</dbReference>
<comment type="similarity">
    <text evidence="6">Belongs to the azoreductase type 1 family.</text>
</comment>
<dbReference type="GO" id="GO:0009055">
    <property type="term" value="F:electron transfer activity"/>
    <property type="evidence" value="ECO:0007669"/>
    <property type="project" value="UniProtKB-UniRule"/>
</dbReference>
<organism evidence="8 9">
    <name type="scientific">Chitinophaga varians</name>
    <dbReference type="NCBI Taxonomy" id="2202339"/>
    <lineage>
        <taxon>Bacteria</taxon>
        <taxon>Pseudomonadati</taxon>
        <taxon>Bacteroidota</taxon>
        <taxon>Chitinophagia</taxon>
        <taxon>Chitinophagales</taxon>
        <taxon>Chitinophagaceae</taxon>
        <taxon>Chitinophaga</taxon>
    </lineage>
</organism>
<dbReference type="EC" id="1.6.5.-" evidence="6"/>
<dbReference type="GO" id="GO:0010181">
    <property type="term" value="F:FMN binding"/>
    <property type="evidence" value="ECO:0007669"/>
    <property type="project" value="UniProtKB-UniRule"/>
</dbReference>
<protein>
    <recommendedName>
        <fullName evidence="6">FMN dependent NADH:quinone oxidoreductase</fullName>
        <ecNumber evidence="6">1.6.5.-</ecNumber>
    </recommendedName>
    <alternativeName>
        <fullName evidence="6">Azo-dye reductase</fullName>
    </alternativeName>
    <alternativeName>
        <fullName evidence="6">FMN-dependent NADH-azo compound oxidoreductase</fullName>
    </alternativeName>
    <alternativeName>
        <fullName evidence="6">FMN-dependent NADH-azoreductase</fullName>
        <ecNumber evidence="6">1.7.1.17</ecNumber>
    </alternativeName>
</protein>
<comment type="catalytic activity">
    <reaction evidence="5">
        <text>N,N-dimethyl-1,4-phenylenediamine + anthranilate + 2 NAD(+) = 2-(4-dimethylaminophenyl)diazenylbenzoate + 2 NADH + 2 H(+)</text>
        <dbReference type="Rhea" id="RHEA:55872"/>
        <dbReference type="ChEBI" id="CHEBI:15378"/>
        <dbReference type="ChEBI" id="CHEBI:15783"/>
        <dbReference type="ChEBI" id="CHEBI:16567"/>
        <dbReference type="ChEBI" id="CHEBI:57540"/>
        <dbReference type="ChEBI" id="CHEBI:57945"/>
        <dbReference type="ChEBI" id="CHEBI:71579"/>
        <dbReference type="EC" id="1.7.1.17"/>
    </reaction>
    <physiologicalReaction direction="right-to-left" evidence="5">
        <dbReference type="Rhea" id="RHEA:55874"/>
    </physiologicalReaction>
</comment>